<dbReference type="InterPro" id="IPR016024">
    <property type="entry name" value="ARM-type_fold"/>
</dbReference>
<organism evidence="2 3">
    <name type="scientific">Chloracidobacterium sp. N</name>
    <dbReference type="NCBI Taxonomy" id="2821540"/>
    <lineage>
        <taxon>Bacteria</taxon>
        <taxon>Pseudomonadati</taxon>
        <taxon>Acidobacteriota</taxon>
        <taxon>Terriglobia</taxon>
        <taxon>Terriglobales</taxon>
        <taxon>Acidobacteriaceae</taxon>
        <taxon>Chloracidobacterium</taxon>
        <taxon>Chloracidobacterium aggregatum</taxon>
    </lineage>
</organism>
<dbReference type="SUPFAM" id="SSF48371">
    <property type="entry name" value="ARM repeat"/>
    <property type="match status" value="1"/>
</dbReference>
<dbReference type="EMBL" id="CP072643">
    <property type="protein sequence ID" value="QUV95619.1"/>
    <property type="molecule type" value="Genomic_DNA"/>
</dbReference>
<keyword evidence="3" id="KW-1185">Reference proteome</keyword>
<sequence>MKGLPVLWVLFASFCTAAAIVLTVRWLYRRAARPRRRPLREILENLDHARPIRRVRAAGELSERTGAEAREAVDALLRRLSDPEPEVRAVVVDTLGKLDDPRASELLRERLHDDSTEVRGLTVSALVSLRDFAALPEIVRLLDDEDWTIRAWTASEMVRLGREEALETLLAARNREVWRAHLRLCDSAPRVVDERAVSPLLIEMRKAKEMGIRVEAMLALASFGYIPDEEARLVENLVASTEEEHPNLRFQAIAMLGTMEMRRIEPYQQAQRILERLAVRDENALVRAAARHSLKGFTIVRERTIRSLPPPDTMPAVSPVRVEMQSLDMLTSNLKNTALPMRWRYVHALAATRHPKAVVPLVEATHDKEWRVRAAAARGLGLLVGVGEADVRPTLERAAIEDEHFSVRETAELALARITPTSTPRSR</sequence>
<feature type="transmembrane region" description="Helical" evidence="1">
    <location>
        <begin position="6"/>
        <end position="28"/>
    </location>
</feature>
<dbReference type="Pfam" id="PF13646">
    <property type="entry name" value="HEAT_2"/>
    <property type="match status" value="3"/>
</dbReference>
<dbReference type="Proteomes" id="UP000677668">
    <property type="component" value="Chromosome 2"/>
</dbReference>
<evidence type="ECO:0000256" key="1">
    <source>
        <dbReference type="SAM" id="Phobius"/>
    </source>
</evidence>
<dbReference type="InterPro" id="IPR011989">
    <property type="entry name" value="ARM-like"/>
</dbReference>
<reference evidence="2 3" key="1">
    <citation type="submission" date="2021-03" db="EMBL/GenBank/DDBJ databases">
        <title>Genomic and phenotypic characterization of Chloracidobacterium isolates provides evidence for multiple species.</title>
        <authorList>
            <person name="Saini M.K."/>
            <person name="Costas A.M.G."/>
            <person name="Tank M."/>
            <person name="Bryant D.A."/>
        </authorList>
    </citation>
    <scope>NUCLEOTIDE SEQUENCE [LARGE SCALE GENOMIC DNA]</scope>
    <source>
        <strain evidence="2 3">N</strain>
    </source>
</reference>
<evidence type="ECO:0000313" key="2">
    <source>
        <dbReference type="EMBL" id="QUV95619.1"/>
    </source>
</evidence>
<dbReference type="PANTHER" id="PTHR12697:SF5">
    <property type="entry name" value="DEOXYHYPUSINE HYDROXYLASE"/>
    <property type="match status" value="1"/>
</dbReference>
<name>A0ABX8B3S0_9BACT</name>
<keyword evidence="1" id="KW-1133">Transmembrane helix</keyword>
<accession>A0ABX8B3S0</accession>
<proteinExistence type="predicted"/>
<keyword evidence="1" id="KW-0472">Membrane</keyword>
<keyword evidence="1" id="KW-0812">Transmembrane</keyword>
<protein>
    <submittedName>
        <fullName evidence="2">HEAT repeat domain-containing protein</fullName>
    </submittedName>
</protein>
<dbReference type="InterPro" id="IPR004155">
    <property type="entry name" value="PBS_lyase_HEAT"/>
</dbReference>
<dbReference type="SMART" id="SM00567">
    <property type="entry name" value="EZ_HEAT"/>
    <property type="match status" value="6"/>
</dbReference>
<dbReference type="PANTHER" id="PTHR12697">
    <property type="entry name" value="PBS LYASE HEAT-LIKE PROTEIN"/>
    <property type="match status" value="1"/>
</dbReference>
<evidence type="ECO:0000313" key="3">
    <source>
        <dbReference type="Proteomes" id="UP000677668"/>
    </source>
</evidence>
<dbReference type="Gene3D" id="1.25.10.10">
    <property type="entry name" value="Leucine-rich Repeat Variant"/>
    <property type="match status" value="3"/>
</dbReference>
<dbReference type="RefSeq" id="WP_211423835.1">
    <property type="nucleotide sequence ID" value="NZ_CP072643.1"/>
</dbReference>
<gene>
    <name evidence="2" type="ORF">J8C05_12360</name>
</gene>